<reference evidence="2" key="1">
    <citation type="journal article" date="2023" name="GigaByte">
        <title>Genome assembly of the bearded iris, Iris pallida Lam.</title>
        <authorList>
            <person name="Bruccoleri R.E."/>
            <person name="Oakeley E.J."/>
            <person name="Faust A.M.E."/>
            <person name="Altorfer M."/>
            <person name="Dessus-Babus S."/>
            <person name="Burckhardt D."/>
            <person name="Oertli M."/>
            <person name="Naumann U."/>
            <person name="Petersen F."/>
            <person name="Wong J."/>
        </authorList>
    </citation>
    <scope>NUCLEOTIDE SEQUENCE</scope>
    <source>
        <strain evidence="2">GSM-AAB239-AS_SAM_17_03QT</strain>
    </source>
</reference>
<evidence type="ECO:0000256" key="1">
    <source>
        <dbReference type="SAM" id="MobiDB-lite"/>
    </source>
</evidence>
<evidence type="ECO:0000313" key="3">
    <source>
        <dbReference type="Proteomes" id="UP001140949"/>
    </source>
</evidence>
<protein>
    <submittedName>
        <fullName evidence="2">Skin secretory protein xP2</fullName>
    </submittedName>
</protein>
<proteinExistence type="predicted"/>
<reference evidence="2" key="2">
    <citation type="submission" date="2023-04" db="EMBL/GenBank/DDBJ databases">
        <authorList>
            <person name="Bruccoleri R.E."/>
            <person name="Oakeley E.J."/>
            <person name="Faust A.-M."/>
            <person name="Dessus-Babus S."/>
            <person name="Altorfer M."/>
            <person name="Burckhardt D."/>
            <person name="Oertli M."/>
            <person name="Naumann U."/>
            <person name="Petersen F."/>
            <person name="Wong J."/>
        </authorList>
    </citation>
    <scope>NUCLEOTIDE SEQUENCE</scope>
    <source>
        <strain evidence="2">GSM-AAB239-AS_SAM_17_03QT</strain>
        <tissue evidence="2">Leaf</tissue>
    </source>
</reference>
<feature type="region of interest" description="Disordered" evidence="1">
    <location>
        <begin position="94"/>
        <end position="120"/>
    </location>
</feature>
<dbReference type="AlphaFoldDB" id="A0AAX6DX57"/>
<dbReference type="Proteomes" id="UP001140949">
    <property type="component" value="Unassembled WGS sequence"/>
</dbReference>
<sequence>MRAKRVGENIGKEKGRVLPTLLGHGWRSSAFRRWRRDPTGTATTGSRRWRSLGRGGEGSRRSGLARPAMFEAVHGQGFLAWRAPTARVWGARTKSYRGESDREPERRLVSRESGGRRGLGHDCGRRGCTRVRSARYVARLLSLGSSEHRRRCHS</sequence>
<feature type="region of interest" description="Disordered" evidence="1">
    <location>
        <begin position="34"/>
        <end position="63"/>
    </location>
</feature>
<gene>
    <name evidence="2" type="ORF">M6B38_223285</name>
</gene>
<keyword evidence="3" id="KW-1185">Reference proteome</keyword>
<evidence type="ECO:0000313" key="2">
    <source>
        <dbReference type="EMBL" id="KAJ6796373.1"/>
    </source>
</evidence>
<comment type="caution">
    <text evidence="2">The sequence shown here is derived from an EMBL/GenBank/DDBJ whole genome shotgun (WGS) entry which is preliminary data.</text>
</comment>
<organism evidence="2 3">
    <name type="scientific">Iris pallida</name>
    <name type="common">Sweet iris</name>
    <dbReference type="NCBI Taxonomy" id="29817"/>
    <lineage>
        <taxon>Eukaryota</taxon>
        <taxon>Viridiplantae</taxon>
        <taxon>Streptophyta</taxon>
        <taxon>Embryophyta</taxon>
        <taxon>Tracheophyta</taxon>
        <taxon>Spermatophyta</taxon>
        <taxon>Magnoliopsida</taxon>
        <taxon>Liliopsida</taxon>
        <taxon>Asparagales</taxon>
        <taxon>Iridaceae</taxon>
        <taxon>Iridoideae</taxon>
        <taxon>Irideae</taxon>
        <taxon>Iris</taxon>
    </lineage>
</organism>
<dbReference type="EMBL" id="JANAVB010041272">
    <property type="protein sequence ID" value="KAJ6796373.1"/>
    <property type="molecule type" value="Genomic_DNA"/>
</dbReference>
<name>A0AAX6DX57_IRIPA</name>
<feature type="compositionally biased region" description="Basic and acidic residues" evidence="1">
    <location>
        <begin position="96"/>
        <end position="120"/>
    </location>
</feature>
<accession>A0AAX6DX57</accession>